<dbReference type="GeneTree" id="ENSGT00940000166256"/>
<dbReference type="AlphaFoldDB" id="A0A3Q3M6P5"/>
<feature type="chain" id="PRO_5018649815" evidence="3">
    <location>
        <begin position="25"/>
        <end position="259"/>
    </location>
</feature>
<dbReference type="InterPro" id="IPR053891">
    <property type="entry name" value="Shisa_N"/>
</dbReference>
<reference evidence="5" key="1">
    <citation type="submission" date="2025-08" db="UniProtKB">
        <authorList>
            <consortium name="Ensembl"/>
        </authorList>
    </citation>
    <scope>IDENTIFICATION</scope>
</reference>
<evidence type="ECO:0000313" key="5">
    <source>
        <dbReference type="Ensembl" id="ENSMAMP00000020977.1"/>
    </source>
</evidence>
<feature type="compositionally biased region" description="Polar residues" evidence="1">
    <location>
        <begin position="236"/>
        <end position="246"/>
    </location>
</feature>
<feature type="transmembrane region" description="Helical" evidence="2">
    <location>
        <begin position="91"/>
        <end position="115"/>
    </location>
</feature>
<feature type="signal peptide" evidence="3">
    <location>
        <begin position="1"/>
        <end position="24"/>
    </location>
</feature>
<dbReference type="Proteomes" id="UP000261640">
    <property type="component" value="Unplaced"/>
</dbReference>
<dbReference type="STRING" id="205130.ENSMAMP00000020977"/>
<proteinExistence type="predicted"/>
<keyword evidence="2" id="KW-0472">Membrane</keyword>
<dbReference type="InParanoid" id="A0A3Q3M6P5"/>
<dbReference type="Pfam" id="PF13908">
    <property type="entry name" value="Shisa_N"/>
    <property type="match status" value="1"/>
</dbReference>
<reference evidence="5" key="2">
    <citation type="submission" date="2025-09" db="UniProtKB">
        <authorList>
            <consortium name="Ensembl"/>
        </authorList>
    </citation>
    <scope>IDENTIFICATION</scope>
</reference>
<dbReference type="GeneID" id="113130339"/>
<dbReference type="RefSeq" id="XP_026162656.1">
    <property type="nucleotide sequence ID" value="XM_026306871.2"/>
</dbReference>
<evidence type="ECO:0000259" key="4">
    <source>
        <dbReference type="Pfam" id="PF13908"/>
    </source>
</evidence>
<keyword evidence="6" id="KW-1185">Reference proteome</keyword>
<evidence type="ECO:0000256" key="3">
    <source>
        <dbReference type="SAM" id="SignalP"/>
    </source>
</evidence>
<dbReference type="Ensembl" id="ENSMAMT00000021518.2">
    <property type="protein sequence ID" value="ENSMAMP00000020977.1"/>
    <property type="gene ID" value="ENSMAMG00000014104.2"/>
</dbReference>
<evidence type="ECO:0000256" key="2">
    <source>
        <dbReference type="SAM" id="Phobius"/>
    </source>
</evidence>
<dbReference type="FunCoup" id="A0A3Q3M6P5">
    <property type="interactions" value="36"/>
</dbReference>
<keyword evidence="3" id="KW-0732">Signal</keyword>
<evidence type="ECO:0000256" key="1">
    <source>
        <dbReference type="SAM" id="MobiDB-lite"/>
    </source>
</evidence>
<keyword evidence="2" id="KW-0812">Transmembrane</keyword>
<keyword evidence="2" id="KW-1133">Transmembrane helix</keyword>
<name>A0A3Q3M6P5_9TELE</name>
<sequence length="259" mass="28384">MASGLLSVIVVLALCTLLFTSVSGDNDCKAYRDLSNNYQPPQYCYPTISETLRFCCGTCINRYCCSQSFLRLSEDKQSDCYDGAYNLKLPIILGVGVVLLLIFICCCVCPCCCLYKMCRKPQPVITTTTHTTVVTGTPQQYPQQQTANLEQPHGYQGVPYPPYQPVPVQPGYGTQPMPTLPYQGQPFTPGPPPTYQEATGPAYPPNLMPNSQAAFTPGQPAYPIHPPVHLQPNAPPTNTDYFTQPAYNPDYVAPPPKTG</sequence>
<organism evidence="5 6">
    <name type="scientific">Mastacembelus armatus</name>
    <name type="common">zig-zag eel</name>
    <dbReference type="NCBI Taxonomy" id="205130"/>
    <lineage>
        <taxon>Eukaryota</taxon>
        <taxon>Metazoa</taxon>
        <taxon>Chordata</taxon>
        <taxon>Craniata</taxon>
        <taxon>Vertebrata</taxon>
        <taxon>Euteleostomi</taxon>
        <taxon>Actinopterygii</taxon>
        <taxon>Neopterygii</taxon>
        <taxon>Teleostei</taxon>
        <taxon>Neoteleostei</taxon>
        <taxon>Acanthomorphata</taxon>
        <taxon>Anabantaria</taxon>
        <taxon>Synbranchiformes</taxon>
        <taxon>Mastacembelidae</taxon>
        <taxon>Mastacembelus</taxon>
    </lineage>
</organism>
<dbReference type="OrthoDB" id="9949323at2759"/>
<feature type="domain" description="Shisa N-terminal" evidence="4">
    <location>
        <begin position="26"/>
        <end position="81"/>
    </location>
</feature>
<protein>
    <submittedName>
        <fullName evidence="5">Protein shisa-5-like</fullName>
    </submittedName>
</protein>
<feature type="region of interest" description="Disordered" evidence="1">
    <location>
        <begin position="231"/>
        <end position="259"/>
    </location>
</feature>
<accession>A0A3Q3M6P5</accession>
<evidence type="ECO:0000313" key="6">
    <source>
        <dbReference type="Proteomes" id="UP000261640"/>
    </source>
</evidence>